<protein>
    <recommendedName>
        <fullName evidence="10">Poly A polymerase head domain-containing protein</fullName>
    </recommendedName>
</protein>
<evidence type="ECO:0000256" key="4">
    <source>
        <dbReference type="ARBA" id="ARBA00022694"/>
    </source>
</evidence>
<keyword evidence="8" id="KW-0460">Magnesium</keyword>
<dbReference type="Gene3D" id="3.30.460.10">
    <property type="entry name" value="Beta Polymerase, domain 2"/>
    <property type="match status" value="1"/>
</dbReference>
<feature type="non-terminal residue" evidence="11">
    <location>
        <position position="107"/>
    </location>
</feature>
<evidence type="ECO:0000256" key="2">
    <source>
        <dbReference type="ARBA" id="ARBA00022555"/>
    </source>
</evidence>
<organism evidence="11">
    <name type="scientific">marine sediment metagenome</name>
    <dbReference type="NCBI Taxonomy" id="412755"/>
    <lineage>
        <taxon>unclassified sequences</taxon>
        <taxon>metagenomes</taxon>
        <taxon>ecological metagenomes</taxon>
    </lineage>
</organism>
<accession>X0SGL1</accession>
<keyword evidence="9" id="KW-0694">RNA-binding</keyword>
<keyword evidence="7" id="KW-0547">Nucleotide-binding</keyword>
<evidence type="ECO:0000259" key="10">
    <source>
        <dbReference type="Pfam" id="PF01743"/>
    </source>
</evidence>
<name>X0SGL1_9ZZZZ</name>
<dbReference type="GO" id="GO:0016779">
    <property type="term" value="F:nucleotidyltransferase activity"/>
    <property type="evidence" value="ECO:0007669"/>
    <property type="project" value="UniProtKB-KW"/>
</dbReference>
<dbReference type="InterPro" id="IPR002646">
    <property type="entry name" value="PolA_pol_head_dom"/>
</dbReference>
<feature type="domain" description="Poly A polymerase head" evidence="10">
    <location>
        <begin position="36"/>
        <end position="106"/>
    </location>
</feature>
<dbReference type="PANTHER" id="PTHR47788">
    <property type="entry name" value="POLYA POLYMERASE"/>
    <property type="match status" value="1"/>
</dbReference>
<keyword evidence="2" id="KW-0820">tRNA-binding</keyword>
<dbReference type="Pfam" id="PF01743">
    <property type="entry name" value="PolyA_pol"/>
    <property type="match status" value="1"/>
</dbReference>
<dbReference type="GO" id="GO:0046872">
    <property type="term" value="F:metal ion binding"/>
    <property type="evidence" value="ECO:0007669"/>
    <property type="project" value="UniProtKB-KW"/>
</dbReference>
<keyword evidence="4" id="KW-0819">tRNA processing</keyword>
<dbReference type="GO" id="GO:0008033">
    <property type="term" value="P:tRNA processing"/>
    <property type="evidence" value="ECO:0007669"/>
    <property type="project" value="UniProtKB-KW"/>
</dbReference>
<gene>
    <name evidence="11" type="ORF">S01H1_11539</name>
</gene>
<evidence type="ECO:0000256" key="3">
    <source>
        <dbReference type="ARBA" id="ARBA00022679"/>
    </source>
</evidence>
<sequence length="107" mass="11349">MAKANLIDKLARRLPAEARAAFVAITNAARADGLTLYLVGGSLRDLLLSRPTLDVDLTLEGDAPTLAQRVAAGLPGVQCLIHSAFRTATLKGSSFRLDVTTARAEIY</sequence>
<proteinExistence type="predicted"/>
<keyword evidence="6" id="KW-0479">Metal-binding</keyword>
<evidence type="ECO:0000313" key="11">
    <source>
        <dbReference type="EMBL" id="GAF80154.1"/>
    </source>
</evidence>
<reference evidence="11" key="1">
    <citation type="journal article" date="2014" name="Front. Microbiol.">
        <title>High frequency of phylogenetically diverse reductive dehalogenase-homologous genes in deep subseafloor sedimentary metagenomes.</title>
        <authorList>
            <person name="Kawai M."/>
            <person name="Futagami T."/>
            <person name="Toyoda A."/>
            <person name="Takaki Y."/>
            <person name="Nishi S."/>
            <person name="Hori S."/>
            <person name="Arai W."/>
            <person name="Tsubouchi T."/>
            <person name="Morono Y."/>
            <person name="Uchiyama I."/>
            <person name="Ito T."/>
            <person name="Fujiyama A."/>
            <person name="Inagaki F."/>
            <person name="Takami H."/>
        </authorList>
    </citation>
    <scope>NUCLEOTIDE SEQUENCE</scope>
    <source>
        <strain evidence="11">Expedition CK06-06</strain>
    </source>
</reference>
<dbReference type="EMBL" id="BARS01005884">
    <property type="protein sequence ID" value="GAF80154.1"/>
    <property type="molecule type" value="Genomic_DNA"/>
</dbReference>
<dbReference type="InterPro" id="IPR052390">
    <property type="entry name" value="tRNA_nt/polyA_polymerase"/>
</dbReference>
<evidence type="ECO:0000256" key="6">
    <source>
        <dbReference type="ARBA" id="ARBA00022723"/>
    </source>
</evidence>
<evidence type="ECO:0000256" key="7">
    <source>
        <dbReference type="ARBA" id="ARBA00022741"/>
    </source>
</evidence>
<comment type="caution">
    <text evidence="11">The sequence shown here is derived from an EMBL/GenBank/DDBJ whole genome shotgun (WGS) entry which is preliminary data.</text>
</comment>
<evidence type="ECO:0000256" key="5">
    <source>
        <dbReference type="ARBA" id="ARBA00022695"/>
    </source>
</evidence>
<dbReference type="AlphaFoldDB" id="X0SGL1"/>
<dbReference type="GO" id="GO:0000049">
    <property type="term" value="F:tRNA binding"/>
    <property type="evidence" value="ECO:0007669"/>
    <property type="project" value="UniProtKB-KW"/>
</dbReference>
<keyword evidence="3" id="KW-0808">Transferase</keyword>
<evidence type="ECO:0000256" key="8">
    <source>
        <dbReference type="ARBA" id="ARBA00022842"/>
    </source>
</evidence>
<dbReference type="InterPro" id="IPR043519">
    <property type="entry name" value="NT_sf"/>
</dbReference>
<evidence type="ECO:0000256" key="9">
    <source>
        <dbReference type="ARBA" id="ARBA00022884"/>
    </source>
</evidence>
<keyword evidence="5" id="KW-0548">Nucleotidyltransferase</keyword>
<dbReference type="GO" id="GO:0000166">
    <property type="term" value="F:nucleotide binding"/>
    <property type="evidence" value="ECO:0007669"/>
    <property type="project" value="UniProtKB-KW"/>
</dbReference>
<dbReference type="PANTHER" id="PTHR47788:SF1">
    <property type="entry name" value="A-ADDING TRNA NUCLEOTIDYLTRANSFERASE"/>
    <property type="match status" value="1"/>
</dbReference>
<evidence type="ECO:0000256" key="1">
    <source>
        <dbReference type="ARBA" id="ARBA00001946"/>
    </source>
</evidence>
<comment type="cofactor">
    <cofactor evidence="1">
        <name>Mg(2+)</name>
        <dbReference type="ChEBI" id="CHEBI:18420"/>
    </cofactor>
</comment>
<dbReference type="SUPFAM" id="SSF81301">
    <property type="entry name" value="Nucleotidyltransferase"/>
    <property type="match status" value="1"/>
</dbReference>